<feature type="region of interest" description="Disordered" evidence="1">
    <location>
        <begin position="102"/>
        <end position="128"/>
    </location>
</feature>
<dbReference type="GO" id="GO:0006508">
    <property type="term" value="P:proteolysis"/>
    <property type="evidence" value="ECO:0007669"/>
    <property type="project" value="InterPro"/>
</dbReference>
<dbReference type="InterPro" id="IPR050452">
    <property type="entry name" value="Metacaspase"/>
</dbReference>
<dbReference type="PANTHER" id="PTHR48104">
    <property type="entry name" value="METACASPASE-4"/>
    <property type="match status" value="1"/>
</dbReference>
<evidence type="ECO:0000256" key="1">
    <source>
        <dbReference type="SAM" id="MobiDB-lite"/>
    </source>
</evidence>
<feature type="domain" description="Peptidase C14 caspase" evidence="2">
    <location>
        <begin position="159"/>
        <end position="342"/>
    </location>
</feature>
<reference evidence="3" key="1">
    <citation type="submission" date="2018-10" db="EMBL/GenBank/DDBJ databases">
        <title>Hidden diversity of soil giant viruses.</title>
        <authorList>
            <person name="Schulz F."/>
            <person name="Alteio L."/>
            <person name="Goudeau D."/>
            <person name="Ryan E.M."/>
            <person name="Malmstrom R.R."/>
            <person name="Blanchard J."/>
            <person name="Woyke T."/>
        </authorList>
    </citation>
    <scope>NUCLEOTIDE SEQUENCE</scope>
    <source>
        <strain evidence="3">DSV1</strain>
    </source>
</reference>
<name>A0A3G4ZRK7_9VIRU</name>
<dbReference type="PANTHER" id="PTHR48104:SF30">
    <property type="entry name" value="METACASPASE-1"/>
    <property type="match status" value="1"/>
</dbReference>
<evidence type="ECO:0000259" key="2">
    <source>
        <dbReference type="Pfam" id="PF00656"/>
    </source>
</evidence>
<dbReference type="InterPro" id="IPR011600">
    <property type="entry name" value="Pept_C14_caspase"/>
</dbReference>
<dbReference type="EMBL" id="MK072046">
    <property type="protein sequence ID" value="AYV77527.1"/>
    <property type="molecule type" value="Genomic_DNA"/>
</dbReference>
<proteinExistence type="predicted"/>
<gene>
    <name evidence="3" type="ORF">Dasosvirus5_6</name>
</gene>
<dbReference type="Pfam" id="PF00656">
    <property type="entry name" value="Peptidase_C14"/>
    <property type="match status" value="1"/>
</dbReference>
<dbReference type="InterPro" id="IPR029030">
    <property type="entry name" value="Caspase-like_dom_sf"/>
</dbReference>
<dbReference type="Gene3D" id="3.40.50.1460">
    <property type="match status" value="1"/>
</dbReference>
<protein>
    <recommendedName>
        <fullName evidence="2">Peptidase C14 caspase domain-containing protein</fullName>
    </recommendedName>
</protein>
<dbReference type="GO" id="GO:0004197">
    <property type="term" value="F:cysteine-type endopeptidase activity"/>
    <property type="evidence" value="ECO:0007669"/>
    <property type="project" value="InterPro"/>
</dbReference>
<sequence length="385" mass="41929">MSIPKTYEINETIVSKLSSSMQEDTFKLNIKTKGYYNFEFTNNSGLLIVVNNSIHLKKSSSLFLKSGSILVHVSTTNFPTECKLTVIAVNNKITVENTTASNTTASNTTASNTTASNTTASNTTASNTTASNTAINNIASGTTTSNIATETSVETTSQKKYAIVVGISDYLYINDLSFCDEDATDWCRFFEGENYTVTLLGDKTSKYGNYDESAYATEKNIRQAIYKVANLVKDGDHVVFVSSGHGGQESDGSVYICCLNVNNGPDGKYIGSEFANDFKKITDKGATVIISFDNCHSGGLLDQIIQYNPSKICAISTCGRDGYGWDVSQYSHGAWTYDFLDQTIIPNYASGNRFTVGEAFTQALKRYPYTGSNTPQIKGNDKLKI</sequence>
<evidence type="ECO:0000313" key="3">
    <source>
        <dbReference type="EMBL" id="AYV77527.1"/>
    </source>
</evidence>
<accession>A0A3G4ZRK7</accession>
<dbReference type="SUPFAM" id="SSF52129">
    <property type="entry name" value="Caspase-like"/>
    <property type="match status" value="1"/>
</dbReference>
<organism evidence="3">
    <name type="scientific">Dasosvirus sp</name>
    <dbReference type="NCBI Taxonomy" id="2487764"/>
    <lineage>
        <taxon>Viruses</taxon>
        <taxon>Varidnaviria</taxon>
        <taxon>Bamfordvirae</taxon>
        <taxon>Nucleocytoviricota</taxon>
        <taxon>Megaviricetes</taxon>
        <taxon>Imitervirales</taxon>
        <taxon>Mimiviridae</taxon>
        <taxon>Klosneuvirinae</taxon>
    </lineage>
</organism>